<keyword evidence="3" id="KW-1185">Reference proteome</keyword>
<dbReference type="EMBL" id="JANPWB010000010">
    <property type="protein sequence ID" value="KAJ1135782.1"/>
    <property type="molecule type" value="Genomic_DNA"/>
</dbReference>
<evidence type="ECO:0000256" key="1">
    <source>
        <dbReference type="SAM" id="MobiDB-lite"/>
    </source>
</evidence>
<dbReference type="Proteomes" id="UP001066276">
    <property type="component" value="Chromosome 6"/>
</dbReference>
<reference evidence="2" key="1">
    <citation type="journal article" date="2022" name="bioRxiv">
        <title>Sequencing and chromosome-scale assembly of the giantPleurodeles waltlgenome.</title>
        <authorList>
            <person name="Brown T."/>
            <person name="Elewa A."/>
            <person name="Iarovenko S."/>
            <person name="Subramanian E."/>
            <person name="Araus A.J."/>
            <person name="Petzold A."/>
            <person name="Susuki M."/>
            <person name="Suzuki K.-i.T."/>
            <person name="Hayashi T."/>
            <person name="Toyoda A."/>
            <person name="Oliveira C."/>
            <person name="Osipova E."/>
            <person name="Leigh N.D."/>
            <person name="Simon A."/>
            <person name="Yun M.H."/>
        </authorList>
    </citation>
    <scope>NUCLEOTIDE SEQUENCE</scope>
    <source>
        <strain evidence="2">20211129_DDA</strain>
        <tissue evidence="2">Liver</tissue>
    </source>
</reference>
<gene>
    <name evidence="2" type="ORF">NDU88_002213</name>
</gene>
<evidence type="ECO:0000313" key="3">
    <source>
        <dbReference type="Proteomes" id="UP001066276"/>
    </source>
</evidence>
<accession>A0AAV7Q983</accession>
<organism evidence="2 3">
    <name type="scientific">Pleurodeles waltl</name>
    <name type="common">Iberian ribbed newt</name>
    <dbReference type="NCBI Taxonomy" id="8319"/>
    <lineage>
        <taxon>Eukaryota</taxon>
        <taxon>Metazoa</taxon>
        <taxon>Chordata</taxon>
        <taxon>Craniata</taxon>
        <taxon>Vertebrata</taxon>
        <taxon>Euteleostomi</taxon>
        <taxon>Amphibia</taxon>
        <taxon>Batrachia</taxon>
        <taxon>Caudata</taxon>
        <taxon>Salamandroidea</taxon>
        <taxon>Salamandridae</taxon>
        <taxon>Pleurodelinae</taxon>
        <taxon>Pleurodeles</taxon>
    </lineage>
</organism>
<feature type="region of interest" description="Disordered" evidence="1">
    <location>
        <begin position="82"/>
        <end position="102"/>
    </location>
</feature>
<protein>
    <recommendedName>
        <fullName evidence="4">SAP domain-containing protein</fullName>
    </recommendedName>
</protein>
<proteinExistence type="predicted"/>
<name>A0AAV7Q983_PLEWA</name>
<evidence type="ECO:0000313" key="2">
    <source>
        <dbReference type="EMBL" id="KAJ1135782.1"/>
    </source>
</evidence>
<sequence length="162" mass="17660">METDLASLPTLTAAELRVLCIKRGLPAANSLRKAVMVKSLEAWVAQKETEEASEEGREREDVLSNLHEEEDDCLTVISAARAPSRASGRGGSVVSDQEEADLDLREREPEAQVSLIALHAEKLALLKEKWARIEQRDGGSDREVEVSMGGGVCPRLPKGVIM</sequence>
<evidence type="ECO:0008006" key="4">
    <source>
        <dbReference type="Google" id="ProtNLM"/>
    </source>
</evidence>
<comment type="caution">
    <text evidence="2">The sequence shown here is derived from an EMBL/GenBank/DDBJ whole genome shotgun (WGS) entry which is preliminary data.</text>
</comment>
<dbReference type="AlphaFoldDB" id="A0AAV7Q983"/>